<evidence type="ECO:0000313" key="3">
    <source>
        <dbReference type="Proteomes" id="UP000050668"/>
    </source>
</evidence>
<gene>
    <name evidence="2" type="ORF">AEA09_18925</name>
</gene>
<evidence type="ECO:0000313" key="2">
    <source>
        <dbReference type="EMBL" id="KOS66308.1"/>
    </source>
</evidence>
<keyword evidence="1" id="KW-0812">Transmembrane</keyword>
<protein>
    <submittedName>
        <fullName evidence="2">Uncharacterized protein</fullName>
    </submittedName>
</protein>
<dbReference type="EMBL" id="LGRV01000008">
    <property type="protein sequence ID" value="KOS66308.1"/>
    <property type="molecule type" value="Genomic_DNA"/>
</dbReference>
<organism evidence="2 3">
    <name type="scientific">Lysinibacillus contaminans</name>
    <dbReference type="NCBI Taxonomy" id="1293441"/>
    <lineage>
        <taxon>Bacteria</taxon>
        <taxon>Bacillati</taxon>
        <taxon>Bacillota</taxon>
        <taxon>Bacilli</taxon>
        <taxon>Bacillales</taxon>
        <taxon>Bacillaceae</taxon>
        <taxon>Lysinibacillus</taxon>
    </lineage>
</organism>
<name>A0ABR5JWB0_9BACI</name>
<keyword evidence="1" id="KW-1133">Transmembrane helix</keyword>
<dbReference type="Proteomes" id="UP000050668">
    <property type="component" value="Unassembled WGS sequence"/>
</dbReference>
<comment type="caution">
    <text evidence="2">The sequence shown here is derived from an EMBL/GenBank/DDBJ whole genome shotgun (WGS) entry which is preliminary data.</text>
</comment>
<keyword evidence="1" id="KW-0472">Membrane</keyword>
<proteinExistence type="predicted"/>
<evidence type="ECO:0000256" key="1">
    <source>
        <dbReference type="SAM" id="Phobius"/>
    </source>
</evidence>
<sequence length="178" mass="20803">MKKRTMLKIVGVFAIIISFMVWDVYENKELKKQEAIAKAEFEKVHTVSDIFDIADSNEKLTSLEILLIASEQLIHVMKTKESILPPKINVTDEKQQKRIIDAINNLQVQKTRDFFGTLETDYTIIINSNEEYILNVSEEKKQIEFVGSNDEFFYQYKILKGDDEFFDALIQQQKTLLK</sequence>
<keyword evidence="3" id="KW-1185">Reference proteome</keyword>
<feature type="transmembrane region" description="Helical" evidence="1">
    <location>
        <begin position="6"/>
        <end position="25"/>
    </location>
</feature>
<reference evidence="3" key="1">
    <citation type="submission" date="2015-07" db="EMBL/GenBank/DDBJ databases">
        <title>Fjat-14205 dsm 2895.</title>
        <authorList>
            <person name="Liu B."/>
            <person name="Wang J."/>
            <person name="Zhu Y."/>
            <person name="Liu G."/>
            <person name="Chen Q."/>
            <person name="Chen Z."/>
            <person name="Lan J."/>
            <person name="Che J."/>
            <person name="Ge C."/>
            <person name="Shi H."/>
            <person name="Pan Z."/>
            <person name="Liu X."/>
        </authorList>
    </citation>
    <scope>NUCLEOTIDE SEQUENCE [LARGE SCALE GENOMIC DNA]</scope>
    <source>
        <strain evidence="3">DSM 25560</strain>
    </source>
</reference>
<accession>A0ABR5JWB0</accession>